<keyword evidence="2 5" id="KW-0238">DNA-binding</keyword>
<dbReference type="GO" id="GO:0003677">
    <property type="term" value="F:DNA binding"/>
    <property type="evidence" value="ECO:0007669"/>
    <property type="project" value="UniProtKB-KW"/>
</dbReference>
<dbReference type="AlphaFoldDB" id="A0A562P2R7"/>
<accession>A0A562P2R7</accession>
<dbReference type="PANTHER" id="PTHR43537:SF39">
    <property type="entry name" value="HTH-TYPE TRANSCRIPTIONAL REGULATOR MCBR"/>
    <property type="match status" value="1"/>
</dbReference>
<sequence>MRTFSEDADDPDAGLSRDSLSTMIYKRLRSNLMTCAFEPGERLNIRHLAAAFETSPTPVREAIMQLVREGGLELRPGHELRVPVLTVERYLKIKAVRAPLERLATETATPLISDTTLNELARINEKFLSAENKKRWKEALSLNTEFHFTVYAASGNEVLLNTIENLWLLTGPFLINQYPSAIHPHDSAHPHLLLIDAMRRRASREAGEIVLQGLEKGSSLIVKKLTTHQARKGKPNR</sequence>
<dbReference type="SUPFAM" id="SSF46785">
    <property type="entry name" value="Winged helix' DNA-binding domain"/>
    <property type="match status" value="1"/>
</dbReference>
<evidence type="ECO:0000256" key="1">
    <source>
        <dbReference type="ARBA" id="ARBA00023015"/>
    </source>
</evidence>
<proteinExistence type="predicted"/>
<dbReference type="SUPFAM" id="SSF48008">
    <property type="entry name" value="GntR ligand-binding domain-like"/>
    <property type="match status" value="1"/>
</dbReference>
<protein>
    <submittedName>
        <fullName evidence="5">DNA-binding GntR family transcriptional regulator</fullName>
    </submittedName>
</protein>
<dbReference type="Pfam" id="PF00392">
    <property type="entry name" value="GntR"/>
    <property type="match status" value="1"/>
</dbReference>
<dbReference type="SMART" id="SM00345">
    <property type="entry name" value="HTH_GNTR"/>
    <property type="match status" value="1"/>
</dbReference>
<dbReference type="PANTHER" id="PTHR43537">
    <property type="entry name" value="TRANSCRIPTIONAL REGULATOR, GNTR FAMILY"/>
    <property type="match status" value="1"/>
</dbReference>
<feature type="domain" description="HTH gntR-type" evidence="4">
    <location>
        <begin position="18"/>
        <end position="85"/>
    </location>
</feature>
<evidence type="ECO:0000256" key="3">
    <source>
        <dbReference type="ARBA" id="ARBA00023163"/>
    </source>
</evidence>
<keyword evidence="3" id="KW-0804">Transcription</keyword>
<name>A0A562P2R7_9HYPH</name>
<evidence type="ECO:0000256" key="2">
    <source>
        <dbReference type="ARBA" id="ARBA00023125"/>
    </source>
</evidence>
<dbReference type="InterPro" id="IPR008920">
    <property type="entry name" value="TF_FadR/GntR_C"/>
</dbReference>
<dbReference type="Proteomes" id="UP000317122">
    <property type="component" value="Unassembled WGS sequence"/>
</dbReference>
<comment type="caution">
    <text evidence="5">The sequence shown here is derived from an EMBL/GenBank/DDBJ whole genome shotgun (WGS) entry which is preliminary data.</text>
</comment>
<organism evidence="5 6">
    <name type="scientific">Mesorhizobium tianshanense</name>
    <dbReference type="NCBI Taxonomy" id="39844"/>
    <lineage>
        <taxon>Bacteria</taxon>
        <taxon>Pseudomonadati</taxon>
        <taxon>Pseudomonadota</taxon>
        <taxon>Alphaproteobacteria</taxon>
        <taxon>Hyphomicrobiales</taxon>
        <taxon>Phyllobacteriaceae</taxon>
        <taxon>Mesorhizobium</taxon>
    </lineage>
</organism>
<dbReference type="Gene3D" id="1.10.10.10">
    <property type="entry name" value="Winged helix-like DNA-binding domain superfamily/Winged helix DNA-binding domain"/>
    <property type="match status" value="1"/>
</dbReference>
<dbReference type="SMART" id="SM00895">
    <property type="entry name" value="FCD"/>
    <property type="match status" value="1"/>
</dbReference>
<reference evidence="5 6" key="1">
    <citation type="journal article" date="2015" name="Stand. Genomic Sci.">
        <title>Genomic Encyclopedia of Bacterial and Archaeal Type Strains, Phase III: the genomes of soil and plant-associated and newly described type strains.</title>
        <authorList>
            <person name="Whitman W.B."/>
            <person name="Woyke T."/>
            <person name="Klenk H.P."/>
            <person name="Zhou Y."/>
            <person name="Lilburn T.G."/>
            <person name="Beck B.J."/>
            <person name="De Vos P."/>
            <person name="Vandamme P."/>
            <person name="Eisen J.A."/>
            <person name="Garrity G."/>
            <person name="Hugenholtz P."/>
            <person name="Kyrpides N.C."/>
        </authorList>
    </citation>
    <scope>NUCLEOTIDE SEQUENCE [LARGE SCALE GENOMIC DNA]</scope>
    <source>
        <strain evidence="5 6">CGMCC 1.2546</strain>
    </source>
</reference>
<dbReference type="EMBL" id="VLKT01000011">
    <property type="protein sequence ID" value="TWI38762.1"/>
    <property type="molecule type" value="Genomic_DNA"/>
</dbReference>
<dbReference type="InterPro" id="IPR000524">
    <property type="entry name" value="Tscrpt_reg_HTH_GntR"/>
</dbReference>
<dbReference type="GO" id="GO:0003700">
    <property type="term" value="F:DNA-binding transcription factor activity"/>
    <property type="evidence" value="ECO:0007669"/>
    <property type="project" value="InterPro"/>
</dbReference>
<keyword evidence="6" id="KW-1185">Reference proteome</keyword>
<dbReference type="InterPro" id="IPR036390">
    <property type="entry name" value="WH_DNA-bd_sf"/>
</dbReference>
<evidence type="ECO:0000313" key="5">
    <source>
        <dbReference type="EMBL" id="TWI38762.1"/>
    </source>
</evidence>
<gene>
    <name evidence="5" type="ORF">IQ26_02183</name>
</gene>
<dbReference type="Pfam" id="PF07729">
    <property type="entry name" value="FCD"/>
    <property type="match status" value="1"/>
</dbReference>
<keyword evidence="1" id="KW-0805">Transcription regulation</keyword>
<dbReference type="Gene3D" id="1.20.120.530">
    <property type="entry name" value="GntR ligand-binding domain-like"/>
    <property type="match status" value="1"/>
</dbReference>
<dbReference type="InterPro" id="IPR036388">
    <property type="entry name" value="WH-like_DNA-bd_sf"/>
</dbReference>
<evidence type="ECO:0000313" key="6">
    <source>
        <dbReference type="Proteomes" id="UP000317122"/>
    </source>
</evidence>
<dbReference type="PROSITE" id="PS50949">
    <property type="entry name" value="HTH_GNTR"/>
    <property type="match status" value="1"/>
</dbReference>
<dbReference type="InterPro" id="IPR011711">
    <property type="entry name" value="GntR_C"/>
</dbReference>
<evidence type="ECO:0000259" key="4">
    <source>
        <dbReference type="PROSITE" id="PS50949"/>
    </source>
</evidence>